<keyword evidence="2" id="KW-1185">Reference proteome</keyword>
<dbReference type="EMBL" id="CAMKVN010010740">
    <property type="protein sequence ID" value="CAI2194319.1"/>
    <property type="molecule type" value="Genomic_DNA"/>
</dbReference>
<comment type="caution">
    <text evidence="1">The sequence shown here is derived from an EMBL/GenBank/DDBJ whole genome shotgun (WGS) entry which is preliminary data.</text>
</comment>
<dbReference type="AlphaFoldDB" id="A0A9W4T6I2"/>
<organism evidence="1 2">
    <name type="scientific">Funneliformis geosporum</name>
    <dbReference type="NCBI Taxonomy" id="1117311"/>
    <lineage>
        <taxon>Eukaryota</taxon>
        <taxon>Fungi</taxon>
        <taxon>Fungi incertae sedis</taxon>
        <taxon>Mucoromycota</taxon>
        <taxon>Glomeromycotina</taxon>
        <taxon>Glomeromycetes</taxon>
        <taxon>Glomerales</taxon>
        <taxon>Glomeraceae</taxon>
        <taxon>Funneliformis</taxon>
    </lineage>
</organism>
<sequence length="119" mass="14300">MTKQIMILLITSLRESFFKQEHVIQQNEVLQEAMKELNKSKELAHFKMQKRLLVRDSREIDPDSQPKKWELPWTQELQYENSTKIMPISLSTLDYFQDDKARLHEPDKQVDLRNICKLL</sequence>
<feature type="non-terminal residue" evidence="1">
    <location>
        <position position="1"/>
    </location>
</feature>
<reference evidence="1" key="1">
    <citation type="submission" date="2022-08" db="EMBL/GenBank/DDBJ databases">
        <authorList>
            <person name="Kallberg Y."/>
            <person name="Tangrot J."/>
            <person name="Rosling A."/>
        </authorList>
    </citation>
    <scope>NUCLEOTIDE SEQUENCE</scope>
    <source>
        <strain evidence="1">Wild A</strain>
    </source>
</reference>
<proteinExistence type="predicted"/>
<accession>A0A9W4T6I2</accession>
<evidence type="ECO:0000313" key="1">
    <source>
        <dbReference type="EMBL" id="CAI2194319.1"/>
    </source>
</evidence>
<protein>
    <submittedName>
        <fullName evidence="1">4206_t:CDS:1</fullName>
    </submittedName>
</protein>
<dbReference type="Proteomes" id="UP001153678">
    <property type="component" value="Unassembled WGS sequence"/>
</dbReference>
<gene>
    <name evidence="1" type="ORF">FWILDA_LOCUS16516</name>
</gene>
<name>A0A9W4T6I2_9GLOM</name>
<evidence type="ECO:0000313" key="2">
    <source>
        <dbReference type="Proteomes" id="UP001153678"/>
    </source>
</evidence>